<dbReference type="InterPro" id="IPR003439">
    <property type="entry name" value="ABC_transporter-like_ATP-bd"/>
</dbReference>
<protein>
    <submittedName>
        <fullName evidence="8">ABC transporter ATP-binding protein</fullName>
    </submittedName>
</protein>
<name>A0A316J6B6_9HYPH</name>
<gene>
    <name evidence="8" type="ORF">DKP76_18230</name>
</gene>
<evidence type="ECO:0000256" key="5">
    <source>
        <dbReference type="ARBA" id="ARBA00022840"/>
    </source>
</evidence>
<feature type="domain" description="ABC transporter" evidence="7">
    <location>
        <begin position="5"/>
        <end position="233"/>
    </location>
</feature>
<dbReference type="PROSITE" id="PS00211">
    <property type="entry name" value="ABC_TRANSPORTER_1"/>
    <property type="match status" value="1"/>
</dbReference>
<dbReference type="GO" id="GO:0016887">
    <property type="term" value="F:ATP hydrolysis activity"/>
    <property type="evidence" value="ECO:0007669"/>
    <property type="project" value="InterPro"/>
</dbReference>
<dbReference type="AlphaFoldDB" id="A0A316J6B6"/>
<dbReference type="OrthoDB" id="9776369at2"/>
<sequence>MQAVLEVTNLHGGYGRIPVLWGSTLSVSKGEVVGLIGHNGMGKTTLLKSIVGLLPTKSGTLTLDGQDVTSLNSFSRARRGIGYVPQGREIFPSLTVRENITVGGLAHKRNADDLIAAAVADFPQLERLLDRKGGALSGGEQQLLALARAMAGNPKVLLLDEPTEGIQPSIVSEIEDFLRKVAKEKDLSILVVEQDIEFIASVTHRAVLFSKGKAVKDVRSSDLNHSSKLDDFF</sequence>
<evidence type="ECO:0000256" key="1">
    <source>
        <dbReference type="ARBA" id="ARBA00004533"/>
    </source>
</evidence>
<evidence type="ECO:0000313" key="8">
    <source>
        <dbReference type="EMBL" id="PWL16305.1"/>
    </source>
</evidence>
<dbReference type="GO" id="GO:0005524">
    <property type="term" value="F:ATP binding"/>
    <property type="evidence" value="ECO:0007669"/>
    <property type="project" value="UniProtKB-KW"/>
</dbReference>
<dbReference type="InterPro" id="IPR052156">
    <property type="entry name" value="BCAA_Transport_ATP-bd_LivF"/>
</dbReference>
<dbReference type="PANTHER" id="PTHR43820">
    <property type="entry name" value="HIGH-AFFINITY BRANCHED-CHAIN AMINO ACID TRANSPORT ATP-BINDING PROTEIN LIVF"/>
    <property type="match status" value="1"/>
</dbReference>
<accession>A0A316J6B6</accession>
<dbReference type="InterPro" id="IPR017871">
    <property type="entry name" value="ABC_transporter-like_CS"/>
</dbReference>
<dbReference type="PROSITE" id="PS50893">
    <property type="entry name" value="ABC_TRANSPORTER_2"/>
    <property type="match status" value="1"/>
</dbReference>
<evidence type="ECO:0000313" key="9">
    <source>
        <dbReference type="Proteomes" id="UP000245865"/>
    </source>
</evidence>
<dbReference type="SUPFAM" id="SSF52540">
    <property type="entry name" value="P-loop containing nucleoside triphosphate hydrolases"/>
    <property type="match status" value="1"/>
</dbReference>
<dbReference type="GO" id="GO:0015658">
    <property type="term" value="F:branched-chain amino acid transmembrane transporter activity"/>
    <property type="evidence" value="ECO:0007669"/>
    <property type="project" value="TreeGrafter"/>
</dbReference>
<evidence type="ECO:0000256" key="6">
    <source>
        <dbReference type="ARBA" id="ARBA00022970"/>
    </source>
</evidence>
<keyword evidence="4" id="KW-0547">Nucleotide-binding</keyword>
<dbReference type="GO" id="GO:0015807">
    <property type="term" value="P:L-amino acid transport"/>
    <property type="evidence" value="ECO:0007669"/>
    <property type="project" value="TreeGrafter"/>
</dbReference>
<keyword evidence="3" id="KW-0813">Transport</keyword>
<evidence type="ECO:0000256" key="2">
    <source>
        <dbReference type="ARBA" id="ARBA00005417"/>
    </source>
</evidence>
<dbReference type="CDD" id="cd03224">
    <property type="entry name" value="ABC_TM1139_LivF_branched"/>
    <property type="match status" value="1"/>
</dbReference>
<comment type="subcellular location">
    <subcellularLocation>
        <location evidence="1">Cell inner membrane</location>
    </subcellularLocation>
</comment>
<dbReference type="PANTHER" id="PTHR43820:SF5">
    <property type="entry name" value="HIGH-AFFINITY BRANCHED-CHAIN AMINO ACID TRANSPORT ATP-BINDING PROTEIN"/>
    <property type="match status" value="1"/>
</dbReference>
<dbReference type="EMBL" id="QGDB01000015">
    <property type="protein sequence ID" value="PWL16305.1"/>
    <property type="molecule type" value="Genomic_DNA"/>
</dbReference>
<comment type="similarity">
    <text evidence="2">Belongs to the ABC transporter superfamily.</text>
</comment>
<organism evidence="8 9">
    <name type="scientific">Falsochrobactrum shanghaiense</name>
    <dbReference type="NCBI Taxonomy" id="2201899"/>
    <lineage>
        <taxon>Bacteria</taxon>
        <taxon>Pseudomonadati</taxon>
        <taxon>Pseudomonadota</taxon>
        <taxon>Alphaproteobacteria</taxon>
        <taxon>Hyphomicrobiales</taxon>
        <taxon>Brucellaceae</taxon>
        <taxon>Falsochrobactrum</taxon>
    </lineage>
</organism>
<dbReference type="RefSeq" id="WP_109708075.1">
    <property type="nucleotide sequence ID" value="NZ_QGDB01000015.1"/>
</dbReference>
<dbReference type="Pfam" id="PF00005">
    <property type="entry name" value="ABC_tran"/>
    <property type="match status" value="1"/>
</dbReference>
<evidence type="ECO:0000259" key="7">
    <source>
        <dbReference type="PROSITE" id="PS50893"/>
    </source>
</evidence>
<dbReference type="InterPro" id="IPR003593">
    <property type="entry name" value="AAA+_ATPase"/>
</dbReference>
<comment type="caution">
    <text evidence="8">The sequence shown here is derived from an EMBL/GenBank/DDBJ whole genome shotgun (WGS) entry which is preliminary data.</text>
</comment>
<reference evidence="8 9" key="1">
    <citation type="submission" date="2018-05" db="EMBL/GenBank/DDBJ databases">
        <title>Comparative genomic sequence analysis between strain HN4 and CCM 8460T (Falsochrobactrum ovis) will provide more evidence to prove that HN4 is a new species of Falsochrobactrum.</title>
        <authorList>
            <person name="Lyu W."/>
            <person name="Sun L."/>
            <person name="Yao L."/>
        </authorList>
    </citation>
    <scope>NUCLEOTIDE SEQUENCE [LARGE SCALE GENOMIC DNA]</scope>
    <source>
        <strain evidence="8 9">HN4</strain>
    </source>
</reference>
<keyword evidence="9" id="KW-1185">Reference proteome</keyword>
<dbReference type="InterPro" id="IPR027417">
    <property type="entry name" value="P-loop_NTPase"/>
</dbReference>
<evidence type="ECO:0000256" key="4">
    <source>
        <dbReference type="ARBA" id="ARBA00022741"/>
    </source>
</evidence>
<keyword evidence="6" id="KW-0029">Amino-acid transport</keyword>
<dbReference type="GO" id="GO:0005886">
    <property type="term" value="C:plasma membrane"/>
    <property type="evidence" value="ECO:0007669"/>
    <property type="project" value="UniProtKB-SubCell"/>
</dbReference>
<dbReference type="SMART" id="SM00382">
    <property type="entry name" value="AAA"/>
    <property type="match status" value="1"/>
</dbReference>
<proteinExistence type="inferred from homology"/>
<dbReference type="Gene3D" id="3.40.50.300">
    <property type="entry name" value="P-loop containing nucleotide triphosphate hydrolases"/>
    <property type="match status" value="1"/>
</dbReference>
<evidence type="ECO:0000256" key="3">
    <source>
        <dbReference type="ARBA" id="ARBA00022448"/>
    </source>
</evidence>
<keyword evidence="5 8" id="KW-0067">ATP-binding</keyword>
<dbReference type="Proteomes" id="UP000245865">
    <property type="component" value="Unassembled WGS sequence"/>
</dbReference>